<dbReference type="EMBL" id="BAABCA010000004">
    <property type="protein sequence ID" value="GAA4236300.1"/>
    <property type="molecule type" value="Genomic_DNA"/>
</dbReference>
<name>A0ABP8C9Y9_9FLAO</name>
<reference evidence="2" key="1">
    <citation type="journal article" date="2019" name="Int. J. Syst. Evol. Microbiol.">
        <title>The Global Catalogue of Microorganisms (GCM) 10K type strain sequencing project: providing services to taxonomists for standard genome sequencing and annotation.</title>
        <authorList>
            <consortium name="The Broad Institute Genomics Platform"/>
            <consortium name="The Broad Institute Genome Sequencing Center for Infectious Disease"/>
            <person name="Wu L."/>
            <person name="Ma J."/>
        </authorList>
    </citation>
    <scope>NUCLEOTIDE SEQUENCE [LARGE SCALE GENOMIC DNA]</scope>
    <source>
        <strain evidence="2">JCM 17630</strain>
    </source>
</reference>
<dbReference type="Proteomes" id="UP001501496">
    <property type="component" value="Unassembled WGS sequence"/>
</dbReference>
<dbReference type="RefSeq" id="WP_344788104.1">
    <property type="nucleotide sequence ID" value="NZ_BAABCA010000004.1"/>
</dbReference>
<evidence type="ECO:0000313" key="2">
    <source>
        <dbReference type="Proteomes" id="UP001501496"/>
    </source>
</evidence>
<sequence>MNDLNYIISTLSQENKQRFVIFLEKKNKRKDIKNIQLFKLLAKNELNSTSICKTLYGNNKKDAYHGLRKRLYDALIDFTANISLQEENTVNMSIIKYLLAARTFLELKNHKAAYKILAKAEKLALEHHLYPYLNEIYSTQIQYAHANPSININDVILKFKKNKLLHQQEDNLNIVYTKIRQTLNNINFKSEITDFETLFKNTLKDYNITLQENLSFKSLYQLIAIVSLSAFVTKDYLKIESFLINAYKKRLHDDSTDSQTYYHIQILYLIANTLFRNKKFEESLRYLKLMHNQMQDQQKKHFYTFKLKYHLLLGLNLNYTNKQKQAIELLVPIVNKKHVDIESLLDIHLSLSMFYFQKNDFNNTLKLLSQLNHSDKWYSEKAGKAWVIKKNLMEILLHIELKNIDLVDSRILSFKRSFSKYLKAINQQRVLTFLTLVETYYKKPEKIITPTFKNTVDTSFEWIHPDQEDIFVMSFYAWLKSKIEKQHIFKTTLELIHKYNYQN</sequence>
<gene>
    <name evidence="1" type="ORF">GCM10022291_20320</name>
</gene>
<organism evidence="1 2">
    <name type="scientific">Postechiella marina</name>
    <dbReference type="NCBI Taxonomy" id="943941"/>
    <lineage>
        <taxon>Bacteria</taxon>
        <taxon>Pseudomonadati</taxon>
        <taxon>Bacteroidota</taxon>
        <taxon>Flavobacteriia</taxon>
        <taxon>Flavobacteriales</taxon>
        <taxon>Flavobacteriaceae</taxon>
        <taxon>Postechiella</taxon>
    </lineage>
</organism>
<accession>A0ABP8C9Y9</accession>
<evidence type="ECO:0000313" key="1">
    <source>
        <dbReference type="EMBL" id="GAA4236300.1"/>
    </source>
</evidence>
<proteinExistence type="predicted"/>
<protein>
    <submittedName>
        <fullName evidence="1">Uncharacterized protein</fullName>
    </submittedName>
</protein>
<keyword evidence="2" id="KW-1185">Reference proteome</keyword>
<comment type="caution">
    <text evidence="1">The sequence shown here is derived from an EMBL/GenBank/DDBJ whole genome shotgun (WGS) entry which is preliminary data.</text>
</comment>